<name>A0ABR0A4J7_9CRUS</name>
<keyword evidence="2" id="KW-1185">Reference proteome</keyword>
<gene>
    <name evidence="1" type="ORF">OUZ56_002051</name>
</gene>
<evidence type="ECO:0000313" key="2">
    <source>
        <dbReference type="Proteomes" id="UP001234178"/>
    </source>
</evidence>
<comment type="caution">
    <text evidence="1">The sequence shown here is derived from an EMBL/GenBank/DDBJ whole genome shotgun (WGS) entry which is preliminary data.</text>
</comment>
<evidence type="ECO:0000313" key="1">
    <source>
        <dbReference type="EMBL" id="KAK4020055.1"/>
    </source>
</evidence>
<organism evidence="1 2">
    <name type="scientific">Daphnia magna</name>
    <dbReference type="NCBI Taxonomy" id="35525"/>
    <lineage>
        <taxon>Eukaryota</taxon>
        <taxon>Metazoa</taxon>
        <taxon>Ecdysozoa</taxon>
        <taxon>Arthropoda</taxon>
        <taxon>Crustacea</taxon>
        <taxon>Branchiopoda</taxon>
        <taxon>Diplostraca</taxon>
        <taxon>Cladocera</taxon>
        <taxon>Anomopoda</taxon>
        <taxon>Daphniidae</taxon>
        <taxon>Daphnia</taxon>
    </lineage>
</organism>
<dbReference type="Proteomes" id="UP001234178">
    <property type="component" value="Unassembled WGS sequence"/>
</dbReference>
<sequence>MSFLADFDKSGKAIFAKFQIWLKIHDLDSELNENHGNQFFIYMLKTINEVGALTELFSSKEKTND</sequence>
<proteinExistence type="predicted"/>
<reference evidence="1 2" key="1">
    <citation type="journal article" date="2023" name="Nucleic Acids Res.">
        <title>The hologenome of Daphnia magna reveals possible DNA methylation and microbiome-mediated evolution of the host genome.</title>
        <authorList>
            <person name="Chaturvedi A."/>
            <person name="Li X."/>
            <person name="Dhandapani V."/>
            <person name="Marshall H."/>
            <person name="Kissane S."/>
            <person name="Cuenca-Cambronero M."/>
            <person name="Asole G."/>
            <person name="Calvet F."/>
            <person name="Ruiz-Romero M."/>
            <person name="Marangio P."/>
            <person name="Guigo R."/>
            <person name="Rago D."/>
            <person name="Mirbahai L."/>
            <person name="Eastwood N."/>
            <person name="Colbourne J.K."/>
            <person name="Zhou J."/>
            <person name="Mallon E."/>
            <person name="Orsini L."/>
        </authorList>
    </citation>
    <scope>NUCLEOTIDE SEQUENCE [LARGE SCALE GENOMIC DNA]</scope>
    <source>
        <strain evidence="1">LRV0_1</strain>
    </source>
</reference>
<accession>A0ABR0A4J7</accession>
<dbReference type="EMBL" id="JAOYFB010000036">
    <property type="protein sequence ID" value="KAK4020055.1"/>
    <property type="molecule type" value="Genomic_DNA"/>
</dbReference>
<protein>
    <submittedName>
        <fullName evidence="1">Uncharacterized protein</fullName>
    </submittedName>
</protein>